<proteinExistence type="inferred from homology"/>
<evidence type="ECO:0000313" key="4">
    <source>
        <dbReference type="Proteomes" id="UP000334019"/>
    </source>
</evidence>
<dbReference type="SUPFAM" id="SSF143243">
    <property type="entry name" value="Nqo5-like"/>
    <property type="match status" value="1"/>
</dbReference>
<dbReference type="EMBL" id="CP045851">
    <property type="protein sequence ID" value="QGG96916.1"/>
    <property type="molecule type" value="Genomic_DNA"/>
</dbReference>
<dbReference type="InterPro" id="IPR001268">
    <property type="entry name" value="NADH_UbQ_OxRdtase_30kDa_su"/>
</dbReference>
<dbReference type="AlphaFoldDB" id="A0A5Q2RR43"/>
<dbReference type="Gene3D" id="3.30.460.80">
    <property type="entry name" value="NADH:ubiquinone oxidoreductase, 30kDa subunit"/>
    <property type="match status" value="1"/>
</dbReference>
<organism evidence="3 4">
    <name type="scientific">Actinomarinicola tropica</name>
    <dbReference type="NCBI Taxonomy" id="2789776"/>
    <lineage>
        <taxon>Bacteria</taxon>
        <taxon>Bacillati</taxon>
        <taxon>Actinomycetota</taxon>
        <taxon>Acidimicrobiia</taxon>
        <taxon>Acidimicrobiales</taxon>
        <taxon>Iamiaceae</taxon>
        <taxon>Actinomarinicola</taxon>
    </lineage>
</organism>
<dbReference type="PANTHER" id="PTHR10884:SF14">
    <property type="entry name" value="NADH DEHYDROGENASE [UBIQUINONE] IRON-SULFUR PROTEIN 3, MITOCHONDRIAL"/>
    <property type="match status" value="1"/>
</dbReference>
<accession>A0A5Q2RR43</accession>
<protein>
    <submittedName>
        <fullName evidence="3">NADH-quinone oxidoreductase subunit C</fullName>
    </submittedName>
</protein>
<gene>
    <name evidence="3" type="ORF">GH723_01020</name>
</gene>
<reference evidence="3 4" key="1">
    <citation type="submission" date="2019-11" db="EMBL/GenBank/DDBJ databases">
        <authorList>
            <person name="He Y."/>
        </authorList>
    </citation>
    <scope>NUCLEOTIDE SEQUENCE [LARGE SCALE GENOMIC DNA]</scope>
    <source>
        <strain evidence="3 4">SCSIO 58843</strain>
    </source>
</reference>
<comment type="similarity">
    <text evidence="1">Belongs to the complex I 30 kDa subunit family.</text>
</comment>
<dbReference type="PANTHER" id="PTHR10884">
    <property type="entry name" value="NADH DEHYDROGENASE UBIQUINONE IRON-SULFUR PROTEIN 3"/>
    <property type="match status" value="1"/>
</dbReference>
<sequence length="157" mass="17764">MLHGVPVTRPRGETVLHPSREEYHDLVAALLDEGYLMCIDVTAADYLRHPGRTDLPAGVEPQRFELVVGLINNVEQARIRLRVQVPEDDPTVPTLFDLHPGTEALEREVFDMFGITFEGHPDLTRILMPEDWEGHPLRRDYAVGRIPVQFKGAPAPR</sequence>
<evidence type="ECO:0000313" key="3">
    <source>
        <dbReference type="EMBL" id="QGG96916.1"/>
    </source>
</evidence>
<dbReference type="InterPro" id="IPR037232">
    <property type="entry name" value="NADH_quin_OxRdtase_su_C/D-like"/>
</dbReference>
<feature type="domain" description="NADH:ubiquinone oxidoreductase 30kDa subunit" evidence="2">
    <location>
        <begin position="19"/>
        <end position="143"/>
    </location>
</feature>
<name>A0A5Q2RR43_9ACTN</name>
<dbReference type="KEGG" id="atq:GH723_01020"/>
<dbReference type="Proteomes" id="UP000334019">
    <property type="component" value="Chromosome"/>
</dbReference>
<evidence type="ECO:0000259" key="2">
    <source>
        <dbReference type="Pfam" id="PF00329"/>
    </source>
</evidence>
<evidence type="ECO:0000256" key="1">
    <source>
        <dbReference type="ARBA" id="ARBA00007569"/>
    </source>
</evidence>
<dbReference type="GO" id="GO:0008137">
    <property type="term" value="F:NADH dehydrogenase (ubiquinone) activity"/>
    <property type="evidence" value="ECO:0007669"/>
    <property type="project" value="InterPro"/>
</dbReference>
<dbReference type="Pfam" id="PF00329">
    <property type="entry name" value="Complex1_30kDa"/>
    <property type="match status" value="1"/>
</dbReference>
<keyword evidence="4" id="KW-1185">Reference proteome</keyword>